<dbReference type="Pfam" id="PF20974">
    <property type="entry name" value="tRNA-synt_1c_C2"/>
    <property type="match status" value="1"/>
</dbReference>
<dbReference type="GO" id="GO:0004818">
    <property type="term" value="F:glutamate-tRNA ligase activity"/>
    <property type="evidence" value="ECO:0007669"/>
    <property type="project" value="TreeGrafter"/>
</dbReference>
<evidence type="ECO:0000259" key="9">
    <source>
        <dbReference type="Pfam" id="PF03950"/>
    </source>
</evidence>
<evidence type="ECO:0000256" key="2">
    <source>
        <dbReference type="ARBA" id="ARBA00022598"/>
    </source>
</evidence>
<dbReference type="Pfam" id="PF03950">
    <property type="entry name" value="tRNA-synt_1c_C"/>
    <property type="match status" value="1"/>
</dbReference>
<dbReference type="InterPro" id="IPR049437">
    <property type="entry name" value="tRNA-synt_1c_C2"/>
</dbReference>
<evidence type="ECO:0000259" key="10">
    <source>
        <dbReference type="Pfam" id="PF20974"/>
    </source>
</evidence>
<comment type="caution">
    <text evidence="11">The sequence shown here is derived from an EMBL/GenBank/DDBJ whole genome shotgun (WGS) entry which is preliminary data.</text>
</comment>
<feature type="domain" description="Glutamyl/glutaminyl-tRNA synthetase class Ib anti-codon binding" evidence="9">
    <location>
        <begin position="453"/>
        <end position="516"/>
    </location>
</feature>
<keyword evidence="2 7" id="KW-0436">Ligase</keyword>
<dbReference type="SUPFAM" id="SSF52374">
    <property type="entry name" value="Nucleotidylyl transferase"/>
    <property type="match status" value="1"/>
</dbReference>
<dbReference type="SUPFAM" id="SSF47616">
    <property type="entry name" value="GST C-terminal domain-like"/>
    <property type="match status" value="1"/>
</dbReference>
<evidence type="ECO:0000256" key="5">
    <source>
        <dbReference type="ARBA" id="ARBA00022917"/>
    </source>
</evidence>
<dbReference type="PROSITE" id="PS00178">
    <property type="entry name" value="AA_TRNA_LIGASE_I"/>
    <property type="match status" value="1"/>
</dbReference>
<dbReference type="InterPro" id="IPR011035">
    <property type="entry name" value="Ribosomal_bL25/Gln-tRNA_synth"/>
</dbReference>
<feature type="domain" description="Glutamyl/glutaminyl-tRNA synthetase class Ib catalytic" evidence="8">
    <location>
        <begin position="153"/>
        <end position="449"/>
    </location>
</feature>
<dbReference type="EMBL" id="JARKIE010000021">
    <property type="protein sequence ID" value="KAJ7699890.1"/>
    <property type="molecule type" value="Genomic_DNA"/>
</dbReference>
<dbReference type="InterPro" id="IPR001412">
    <property type="entry name" value="aa-tRNA-synth_I_CS"/>
</dbReference>
<dbReference type="InterPro" id="IPR014729">
    <property type="entry name" value="Rossmann-like_a/b/a_fold"/>
</dbReference>
<dbReference type="InterPro" id="IPR020058">
    <property type="entry name" value="Glu/Gln-tRNA-synth_Ib_cat-dom"/>
</dbReference>
<evidence type="ECO:0000259" key="8">
    <source>
        <dbReference type="Pfam" id="PF00749"/>
    </source>
</evidence>
<keyword evidence="3 7" id="KW-0547">Nucleotide-binding</keyword>
<comment type="similarity">
    <text evidence="7">Belongs to the class-I aminoacyl-tRNA synthetase family.</text>
</comment>
<evidence type="ECO:0000256" key="1">
    <source>
        <dbReference type="ARBA" id="ARBA00022490"/>
    </source>
</evidence>
<dbReference type="PANTHER" id="PTHR43097:SF5">
    <property type="entry name" value="GLUTAMATE--TRNA LIGASE"/>
    <property type="match status" value="1"/>
</dbReference>
<proteinExistence type="inferred from homology"/>
<evidence type="ECO:0000256" key="7">
    <source>
        <dbReference type="RuleBase" id="RU363037"/>
    </source>
</evidence>
<dbReference type="Gene3D" id="3.40.50.620">
    <property type="entry name" value="HUPs"/>
    <property type="match status" value="1"/>
</dbReference>
<dbReference type="GO" id="GO:0006424">
    <property type="term" value="P:glutamyl-tRNA aminoacylation"/>
    <property type="evidence" value="ECO:0007669"/>
    <property type="project" value="TreeGrafter"/>
</dbReference>
<dbReference type="InterPro" id="IPR036282">
    <property type="entry name" value="Glutathione-S-Trfase_C_sf"/>
</dbReference>
<accession>A0AAD7DVC2</accession>
<dbReference type="PRINTS" id="PR00987">
    <property type="entry name" value="TRNASYNTHGLU"/>
</dbReference>
<evidence type="ECO:0000313" key="12">
    <source>
        <dbReference type="Proteomes" id="UP001221757"/>
    </source>
</evidence>
<dbReference type="Gene3D" id="1.20.1050.10">
    <property type="match status" value="1"/>
</dbReference>
<dbReference type="Proteomes" id="UP001221757">
    <property type="component" value="Unassembled WGS sequence"/>
</dbReference>
<keyword evidence="1" id="KW-0963">Cytoplasm</keyword>
<dbReference type="GO" id="GO:0005524">
    <property type="term" value="F:ATP binding"/>
    <property type="evidence" value="ECO:0007669"/>
    <property type="project" value="UniProtKB-KW"/>
</dbReference>
<dbReference type="AlphaFoldDB" id="A0AAD7DVC2"/>
<evidence type="ECO:0000256" key="6">
    <source>
        <dbReference type="ARBA" id="ARBA00023146"/>
    </source>
</evidence>
<keyword evidence="5 7" id="KW-0648">Protein biosynthesis</keyword>
<dbReference type="SUPFAM" id="SSF50715">
    <property type="entry name" value="Ribosomal protein L25-like"/>
    <property type="match status" value="1"/>
</dbReference>
<dbReference type="Pfam" id="PF00749">
    <property type="entry name" value="tRNA-synt_1c"/>
    <property type="match status" value="1"/>
</dbReference>
<keyword evidence="6 7" id="KW-0030">Aminoacyl-tRNA synthetase</keyword>
<dbReference type="InterPro" id="IPR050132">
    <property type="entry name" value="Gln/Glu-tRNA_Ligase"/>
</dbReference>
<keyword evidence="12" id="KW-1185">Reference proteome</keyword>
<name>A0AAD7DVC2_MYCRO</name>
<dbReference type="GO" id="GO:0017102">
    <property type="term" value="C:methionyl glutamyl tRNA synthetase complex"/>
    <property type="evidence" value="ECO:0007669"/>
    <property type="project" value="TreeGrafter"/>
</dbReference>
<evidence type="ECO:0000256" key="4">
    <source>
        <dbReference type="ARBA" id="ARBA00022840"/>
    </source>
</evidence>
<evidence type="ECO:0000313" key="11">
    <source>
        <dbReference type="EMBL" id="KAJ7699890.1"/>
    </source>
</evidence>
<organism evidence="11 12">
    <name type="scientific">Mycena rosella</name>
    <name type="common">Pink bonnet</name>
    <name type="synonym">Agaricus rosellus</name>
    <dbReference type="NCBI Taxonomy" id="1033263"/>
    <lineage>
        <taxon>Eukaryota</taxon>
        <taxon>Fungi</taxon>
        <taxon>Dikarya</taxon>
        <taxon>Basidiomycota</taxon>
        <taxon>Agaricomycotina</taxon>
        <taxon>Agaricomycetes</taxon>
        <taxon>Agaricomycetidae</taxon>
        <taxon>Agaricales</taxon>
        <taxon>Marasmiineae</taxon>
        <taxon>Mycenaceae</taxon>
        <taxon>Mycena</taxon>
    </lineage>
</organism>
<dbReference type="PANTHER" id="PTHR43097">
    <property type="entry name" value="GLUTAMINE-TRNA LIGASE"/>
    <property type="match status" value="1"/>
</dbReference>
<gene>
    <name evidence="11" type="ORF">B0H17DRAFT_1157952</name>
</gene>
<evidence type="ECO:0000256" key="3">
    <source>
        <dbReference type="ARBA" id="ARBA00022741"/>
    </source>
</evidence>
<reference evidence="11" key="1">
    <citation type="submission" date="2023-03" db="EMBL/GenBank/DDBJ databases">
        <title>Massive genome expansion in bonnet fungi (Mycena s.s.) driven by repeated elements and novel gene families across ecological guilds.</title>
        <authorList>
            <consortium name="Lawrence Berkeley National Laboratory"/>
            <person name="Harder C.B."/>
            <person name="Miyauchi S."/>
            <person name="Viragh M."/>
            <person name="Kuo A."/>
            <person name="Thoen E."/>
            <person name="Andreopoulos B."/>
            <person name="Lu D."/>
            <person name="Skrede I."/>
            <person name="Drula E."/>
            <person name="Henrissat B."/>
            <person name="Morin E."/>
            <person name="Kohler A."/>
            <person name="Barry K."/>
            <person name="LaButti K."/>
            <person name="Morin E."/>
            <person name="Salamov A."/>
            <person name="Lipzen A."/>
            <person name="Mereny Z."/>
            <person name="Hegedus B."/>
            <person name="Baldrian P."/>
            <person name="Stursova M."/>
            <person name="Weitz H."/>
            <person name="Taylor A."/>
            <person name="Grigoriev I.V."/>
            <person name="Nagy L.G."/>
            <person name="Martin F."/>
            <person name="Kauserud H."/>
        </authorList>
    </citation>
    <scope>NUCLEOTIDE SEQUENCE</scope>
    <source>
        <strain evidence="11">CBHHK067</strain>
    </source>
</reference>
<sequence length="645" mass="71525">MGLNVSAPALFPFACDISVHLSDTSSGPVLELIGGRIESQSEIIHALAMKDGRSCDGSLPRIGTSNMQEIIQILDKLNAHLALRTFLVGHAASEADYTLWGCLKGDSKAIGLLRTTGFRTMAMLAAAKATTLKTQKTAARFALGLPNAIHGHVVTRFPPEPSGYLHIGHAKAVMLNHYFAKMYDGKLLIRFDDTNPSREKSAVGDSVTHTSDYFDQLHEYAVQLINSGKAYADDTDATMPLDHVCSCPAKSHAKLTKMGYERFHGIPSSRCDASIGDNQVRFSQMTLGTVDPDGAKWCLRAKINPNKALRDPVIYRSNPVTHHRTGDKCKVYPTYDFACPVVDSIEGVTHALRTNEYRDRNPQYHWMIEALGLRPVNIWDCSRLNFVYTVLSKRKLQQFVDRGHVRGWDDPRRGLNVEALQQFMLQQGPSEAVLSLEWDSIWALNRKMIGPQAPRFCAVLKDKRVSLTVFGGPTEPYFKLLPKHKKNPVVGEKTTVYSSSIIMEQMDAASFEDGEENAIVRGKTVAEDGSVLTVTVDLHLVGDVKATQKKVTWLAQIDSQPLVEVALLDYDYIITKKRLEGGDKFCEEALADRNVLGIASTADNNERIIQFERKGYYILDGRSSDGRLDFIKIPDARAASLAKKA</sequence>
<dbReference type="GO" id="GO:0005829">
    <property type="term" value="C:cytosol"/>
    <property type="evidence" value="ECO:0007669"/>
    <property type="project" value="TreeGrafter"/>
</dbReference>
<feature type="domain" description="tRNA synthetases class I (E and Q) anti-codon binding" evidence="10">
    <location>
        <begin position="550"/>
        <end position="620"/>
    </location>
</feature>
<dbReference type="InterPro" id="IPR020059">
    <property type="entry name" value="Glu/Gln-tRNA-synth_Ib_codon-bd"/>
</dbReference>
<keyword evidence="4 7" id="KW-0067">ATP-binding</keyword>
<evidence type="ECO:0008006" key="13">
    <source>
        <dbReference type="Google" id="ProtNLM"/>
    </source>
</evidence>
<dbReference type="InterPro" id="IPR000924">
    <property type="entry name" value="Glu/Gln-tRNA-synth"/>
</dbReference>
<protein>
    <recommendedName>
        <fullName evidence="13">Glutamate--tRNA ligase</fullName>
    </recommendedName>
</protein>